<gene>
    <name evidence="6" type="primary">azoR</name>
    <name evidence="9" type="ORF">AAH17_08620</name>
    <name evidence="10" type="ORF">AAH24_08495</name>
    <name evidence="8" type="ORF">BVH53_08035</name>
</gene>
<dbReference type="InterPro" id="IPR003680">
    <property type="entry name" value="Flavodoxin_fold"/>
</dbReference>
<comment type="similarity">
    <text evidence="6">Belongs to the azoreductase type 1 family.</text>
</comment>
<dbReference type="GO" id="GO:0010181">
    <property type="term" value="F:FMN binding"/>
    <property type="evidence" value="ECO:0007669"/>
    <property type="project" value="UniProtKB-UniRule"/>
</dbReference>
<dbReference type="GO" id="GO:0016652">
    <property type="term" value="F:oxidoreductase activity, acting on NAD(P)H as acceptor"/>
    <property type="evidence" value="ECO:0007669"/>
    <property type="project" value="UniProtKB-UniRule"/>
</dbReference>
<evidence type="ECO:0000313" key="11">
    <source>
        <dbReference type="Proteomes" id="UP000557842"/>
    </source>
</evidence>
<keyword evidence="3 6" id="KW-0560">Oxidoreductase</keyword>
<dbReference type="GO" id="GO:0009055">
    <property type="term" value="F:electron transfer activity"/>
    <property type="evidence" value="ECO:0007669"/>
    <property type="project" value="UniProtKB-UniRule"/>
</dbReference>
<accession>A0A5L8W4Z1</accession>
<comment type="caution">
    <text evidence="6">Lacks conserved residue(s) required for the propagation of feature annotation.</text>
</comment>
<dbReference type="EMBL" id="AACCXK010000022">
    <property type="protein sequence ID" value="EAK0453699.1"/>
    <property type="molecule type" value="Genomic_DNA"/>
</dbReference>
<keyword evidence="4 6" id="KW-0520">NAD</keyword>
<organism evidence="9">
    <name type="scientific">Campylobacter fetus</name>
    <dbReference type="NCBI Taxonomy" id="196"/>
    <lineage>
        <taxon>Bacteria</taxon>
        <taxon>Pseudomonadati</taxon>
        <taxon>Campylobacterota</taxon>
        <taxon>Epsilonproteobacteria</taxon>
        <taxon>Campylobacterales</taxon>
        <taxon>Campylobacteraceae</taxon>
        <taxon>Campylobacter</taxon>
    </lineage>
</organism>
<dbReference type="PANTHER" id="PTHR43741">
    <property type="entry name" value="FMN-DEPENDENT NADH-AZOREDUCTASE 1"/>
    <property type="match status" value="1"/>
</dbReference>
<evidence type="ECO:0000256" key="2">
    <source>
        <dbReference type="ARBA" id="ARBA00022643"/>
    </source>
</evidence>
<protein>
    <recommendedName>
        <fullName evidence="6">FMN dependent NADH:quinone oxidoreductase</fullName>
        <ecNumber evidence="6">1.6.5.-</ecNumber>
    </recommendedName>
    <alternativeName>
        <fullName evidence="6">Azo-dye reductase</fullName>
    </alternativeName>
    <alternativeName>
        <fullName evidence="6">FMN-dependent NADH-azo compound oxidoreductase</fullName>
    </alternativeName>
    <alternativeName>
        <fullName evidence="6">FMN-dependent NADH-azoreductase</fullName>
        <ecNumber evidence="6">1.7.1.17</ecNumber>
    </alternativeName>
</protein>
<dbReference type="HAMAP" id="MF_01216">
    <property type="entry name" value="Azoreductase_type1"/>
    <property type="match status" value="1"/>
</dbReference>
<dbReference type="EMBL" id="AABQDW010000017">
    <property type="protein sequence ID" value="EAI5408638.1"/>
    <property type="molecule type" value="Genomic_DNA"/>
</dbReference>
<evidence type="ECO:0000256" key="1">
    <source>
        <dbReference type="ARBA" id="ARBA00022630"/>
    </source>
</evidence>
<dbReference type="InterPro" id="IPR023048">
    <property type="entry name" value="NADH:quinone_OxRdtase_FMN_depd"/>
</dbReference>
<proteinExistence type="inferred from homology"/>
<feature type="domain" description="Flavodoxin-like fold" evidence="7">
    <location>
        <begin position="1"/>
        <end position="197"/>
    </location>
</feature>
<comment type="subunit">
    <text evidence="6">Homodimer.</text>
</comment>
<dbReference type="Proteomes" id="UP000557842">
    <property type="component" value="Unassembled WGS sequence"/>
</dbReference>
<comment type="caution">
    <text evidence="9">The sequence shown here is derived from an EMBL/GenBank/DDBJ whole genome shotgun (WGS) entry which is preliminary data.</text>
</comment>
<dbReference type="GO" id="GO:0016655">
    <property type="term" value="F:oxidoreductase activity, acting on NAD(P)H, quinone or similar compound as acceptor"/>
    <property type="evidence" value="ECO:0007669"/>
    <property type="project" value="InterPro"/>
</dbReference>
<dbReference type="EC" id="1.7.1.17" evidence="6"/>
<comment type="catalytic activity">
    <reaction evidence="6">
        <text>2 a quinone + NADH + H(+) = 2 a 1,4-benzosemiquinone + NAD(+)</text>
        <dbReference type="Rhea" id="RHEA:65952"/>
        <dbReference type="ChEBI" id="CHEBI:15378"/>
        <dbReference type="ChEBI" id="CHEBI:57540"/>
        <dbReference type="ChEBI" id="CHEBI:57945"/>
        <dbReference type="ChEBI" id="CHEBI:132124"/>
        <dbReference type="ChEBI" id="CHEBI:134225"/>
    </reaction>
</comment>
<comment type="catalytic activity">
    <reaction evidence="5">
        <text>N,N-dimethyl-1,4-phenylenediamine + anthranilate + 2 NAD(+) = 2-(4-dimethylaminophenyl)diazenylbenzoate + 2 NADH + 2 H(+)</text>
        <dbReference type="Rhea" id="RHEA:55872"/>
        <dbReference type="ChEBI" id="CHEBI:15378"/>
        <dbReference type="ChEBI" id="CHEBI:15783"/>
        <dbReference type="ChEBI" id="CHEBI:16567"/>
        <dbReference type="ChEBI" id="CHEBI:57540"/>
        <dbReference type="ChEBI" id="CHEBI:57945"/>
        <dbReference type="ChEBI" id="CHEBI:71579"/>
        <dbReference type="EC" id="1.7.1.17"/>
    </reaction>
    <physiologicalReaction direction="right-to-left" evidence="5">
        <dbReference type="Rhea" id="RHEA:55874"/>
    </physiologicalReaction>
</comment>
<dbReference type="SUPFAM" id="SSF52218">
    <property type="entry name" value="Flavoproteins"/>
    <property type="match status" value="1"/>
</dbReference>
<name>A0A5L8W4Z1_CAMFE</name>
<dbReference type="Gene3D" id="3.40.50.360">
    <property type="match status" value="1"/>
</dbReference>
<dbReference type="InterPro" id="IPR050104">
    <property type="entry name" value="FMN-dep_NADH:Q_OxRdtase_AzoR1"/>
</dbReference>
<dbReference type="InterPro" id="IPR029039">
    <property type="entry name" value="Flavoprotein-like_sf"/>
</dbReference>
<evidence type="ECO:0000256" key="5">
    <source>
        <dbReference type="ARBA" id="ARBA00048542"/>
    </source>
</evidence>
<evidence type="ECO:0000256" key="3">
    <source>
        <dbReference type="ARBA" id="ARBA00023002"/>
    </source>
</evidence>
<evidence type="ECO:0000313" key="10">
    <source>
        <dbReference type="EMBL" id="EAK0469389.1"/>
    </source>
</evidence>
<comment type="function">
    <text evidence="6">Quinone reductase that provides resistance to thiol-specific stress caused by electrophilic quinones.</text>
</comment>
<dbReference type="RefSeq" id="WP_065844085.1">
    <property type="nucleotide sequence ID" value="NZ_AABUZP020000005.1"/>
</dbReference>
<keyword evidence="1 6" id="KW-0285">Flavoprotein</keyword>
<comment type="function">
    <text evidence="6">Also exhibits azoreductase activity. Catalyzes the reductive cleavage of the azo bond in aromatic azo compounds to the corresponding amines.</text>
</comment>
<evidence type="ECO:0000313" key="8">
    <source>
        <dbReference type="EMBL" id="EAI5408638.1"/>
    </source>
</evidence>
<sequence length="207" mass="23775">MKTLLINAHPKFDEKDTFSYSLQSKFKNKFENEFDTNSLCSINLYNSAIPKLDRDMLNLFQNQQNDELQTQMNSIMEQFLSSKRIVIVMPLHNFNIPARLKDYMDNILIAKKTFAYTSGGSIGLMNDDRKVLVLCSSGSVYTDGGRYANLDFACQYLKAMFCEIMGFNNFYIVRAEGTSMSKFSKDGILSKAYLDLDKTFAEFYKLS</sequence>
<keyword evidence="2 6" id="KW-0288">FMN</keyword>
<evidence type="ECO:0000256" key="6">
    <source>
        <dbReference type="HAMAP-Rule" id="MF_01216"/>
    </source>
</evidence>
<comment type="cofactor">
    <cofactor evidence="6">
        <name>FMN</name>
        <dbReference type="ChEBI" id="CHEBI:58210"/>
    </cofactor>
    <text evidence="6">Binds 1 FMN per subunit.</text>
</comment>
<dbReference type="Pfam" id="PF02525">
    <property type="entry name" value="Flavodoxin_2"/>
    <property type="match status" value="1"/>
</dbReference>
<dbReference type="PANTHER" id="PTHR43741:SF4">
    <property type="entry name" value="FMN-DEPENDENT NADH:QUINONE OXIDOREDUCTASE"/>
    <property type="match status" value="1"/>
</dbReference>
<dbReference type="EMBL" id="AACCXM010000012">
    <property type="protein sequence ID" value="EAK0469389.1"/>
    <property type="molecule type" value="Genomic_DNA"/>
</dbReference>
<dbReference type="EC" id="1.6.5.-" evidence="6"/>
<evidence type="ECO:0000259" key="7">
    <source>
        <dbReference type="Pfam" id="PF02525"/>
    </source>
</evidence>
<reference evidence="9 11" key="1">
    <citation type="submission" date="2018-05" db="EMBL/GenBank/DDBJ databases">
        <authorList>
            <consortium name="PulseNet: The National Subtyping Network for Foodborne Disease Surveillance"/>
            <person name="Tarr C.L."/>
            <person name="Trees E."/>
            <person name="Katz L.S."/>
            <person name="Carleton-Romer H.A."/>
            <person name="Stroika S."/>
            <person name="Kucerova Z."/>
            <person name="Roache K.F."/>
            <person name="Sabol A.L."/>
            <person name="Besser J."/>
            <person name="Gerner-Smidt P."/>
        </authorList>
    </citation>
    <scope>NUCLEOTIDE SEQUENCE</scope>
    <source>
        <strain evidence="9">2014D-0197</strain>
        <strain evidence="8 11">2016D-0221</strain>
        <strain evidence="10">D4313</strain>
    </source>
</reference>
<evidence type="ECO:0000313" key="9">
    <source>
        <dbReference type="EMBL" id="EAK0453699.1"/>
    </source>
</evidence>
<evidence type="ECO:0000256" key="4">
    <source>
        <dbReference type="ARBA" id="ARBA00023027"/>
    </source>
</evidence>
<dbReference type="AlphaFoldDB" id="A0A5L8W4Z1"/>